<evidence type="ECO:0000256" key="2">
    <source>
        <dbReference type="ARBA" id="ARBA00016549"/>
    </source>
</evidence>
<organism evidence="6 7">
    <name type="scientific">Ramlibacter pinisoli</name>
    <dbReference type="NCBI Taxonomy" id="2682844"/>
    <lineage>
        <taxon>Bacteria</taxon>
        <taxon>Pseudomonadati</taxon>
        <taxon>Pseudomonadota</taxon>
        <taxon>Betaproteobacteria</taxon>
        <taxon>Burkholderiales</taxon>
        <taxon>Comamonadaceae</taxon>
        <taxon>Ramlibacter</taxon>
    </lineage>
</organism>
<dbReference type="GO" id="GO:0046872">
    <property type="term" value="F:metal ion binding"/>
    <property type="evidence" value="ECO:0007669"/>
    <property type="project" value="UniProtKB-KW"/>
</dbReference>
<name>A0A6N8IY50_9BURK</name>
<gene>
    <name evidence="6" type="ORF">GON04_20955</name>
</gene>
<comment type="cofactor">
    <cofactor evidence="1">
        <name>a divalent metal cation</name>
        <dbReference type="ChEBI" id="CHEBI:60240"/>
    </cofactor>
</comment>
<evidence type="ECO:0000256" key="3">
    <source>
        <dbReference type="ARBA" id="ARBA00029596"/>
    </source>
</evidence>
<dbReference type="Pfam" id="PF03737">
    <property type="entry name" value="RraA-like"/>
    <property type="match status" value="1"/>
</dbReference>
<evidence type="ECO:0000313" key="6">
    <source>
        <dbReference type="EMBL" id="MVQ31941.1"/>
    </source>
</evidence>
<feature type="binding site" evidence="5">
    <location>
        <begin position="98"/>
        <end position="101"/>
    </location>
    <ligand>
        <name>substrate</name>
    </ligand>
</feature>
<dbReference type="InterPro" id="IPR005493">
    <property type="entry name" value="RraA/RraA-like"/>
</dbReference>
<keyword evidence="7" id="KW-1185">Reference proteome</keyword>
<comment type="caution">
    <text evidence="6">The sequence shown here is derived from an EMBL/GenBank/DDBJ whole genome shotgun (WGS) entry which is preliminary data.</text>
</comment>
<feature type="binding site" evidence="5">
    <location>
        <position position="121"/>
    </location>
    <ligand>
        <name>Mg(2+)</name>
        <dbReference type="ChEBI" id="CHEBI:18420"/>
    </ligand>
</feature>
<dbReference type="PANTHER" id="PTHR33254">
    <property type="entry name" value="4-HYDROXY-4-METHYL-2-OXOGLUTARATE ALDOLASE 3-RELATED"/>
    <property type="match status" value="1"/>
</dbReference>
<dbReference type="Gene3D" id="3.50.30.40">
    <property type="entry name" value="Ribonuclease E inhibitor RraA/RraA-like"/>
    <property type="match status" value="1"/>
</dbReference>
<dbReference type="GO" id="GO:0008168">
    <property type="term" value="F:methyltransferase activity"/>
    <property type="evidence" value="ECO:0007669"/>
    <property type="project" value="UniProtKB-KW"/>
</dbReference>
<comment type="cofactor">
    <cofactor evidence="5">
        <name>Mg(2+)</name>
        <dbReference type="ChEBI" id="CHEBI:18420"/>
    </cofactor>
</comment>
<keyword evidence="6" id="KW-0489">Methyltransferase</keyword>
<dbReference type="PANTHER" id="PTHR33254:SF4">
    <property type="entry name" value="4-HYDROXY-4-METHYL-2-OXOGLUTARATE ALDOLASE 3-RELATED"/>
    <property type="match status" value="1"/>
</dbReference>
<keyword evidence="5" id="KW-0460">Magnesium</keyword>
<dbReference type="SUPFAM" id="SSF89562">
    <property type="entry name" value="RraA-like"/>
    <property type="match status" value="1"/>
</dbReference>
<dbReference type="AlphaFoldDB" id="A0A6N8IY50"/>
<evidence type="ECO:0000256" key="1">
    <source>
        <dbReference type="ARBA" id="ARBA00001968"/>
    </source>
</evidence>
<dbReference type="CDD" id="cd16841">
    <property type="entry name" value="RraA_family"/>
    <property type="match status" value="1"/>
</dbReference>
<accession>A0A6N8IY50</accession>
<keyword evidence="6" id="KW-0808">Transferase</keyword>
<reference evidence="6 7" key="1">
    <citation type="submission" date="2019-12" db="EMBL/GenBank/DDBJ databases">
        <authorList>
            <person name="Huq M.A."/>
        </authorList>
    </citation>
    <scope>NUCLEOTIDE SEQUENCE [LARGE SCALE GENOMIC DNA]</scope>
    <source>
        <strain evidence="6 7">MAH-25</strain>
    </source>
</reference>
<dbReference type="GO" id="GO:0032259">
    <property type="term" value="P:methylation"/>
    <property type="evidence" value="ECO:0007669"/>
    <property type="project" value="UniProtKB-KW"/>
</dbReference>
<keyword evidence="5" id="KW-0479">Metal-binding</keyword>
<evidence type="ECO:0000256" key="4">
    <source>
        <dbReference type="ARBA" id="ARBA00030169"/>
    </source>
</evidence>
<dbReference type="EMBL" id="WSEL01000009">
    <property type="protein sequence ID" value="MVQ31941.1"/>
    <property type="molecule type" value="Genomic_DNA"/>
</dbReference>
<dbReference type="InterPro" id="IPR036704">
    <property type="entry name" value="RraA/RraA-like_sf"/>
</dbReference>
<proteinExistence type="predicted"/>
<feature type="binding site" evidence="5">
    <location>
        <position position="120"/>
    </location>
    <ligand>
        <name>substrate</name>
    </ligand>
</feature>
<evidence type="ECO:0000313" key="7">
    <source>
        <dbReference type="Proteomes" id="UP000469385"/>
    </source>
</evidence>
<dbReference type="Proteomes" id="UP000469385">
    <property type="component" value="Unassembled WGS sequence"/>
</dbReference>
<protein>
    <recommendedName>
        <fullName evidence="2">Putative 4-hydroxy-4-methyl-2-oxoglutarate aldolase</fullName>
    </recommendedName>
    <alternativeName>
        <fullName evidence="3">Regulator of ribonuclease activity homolog</fullName>
    </alternativeName>
    <alternativeName>
        <fullName evidence="4">RraA-like protein</fullName>
    </alternativeName>
</protein>
<sequence length="237" mass="24815">MSQPMIYLRVNRVAPGLCARARRVTVADLHENTAHLAYAGLMSPRMRRVTRGNAVGPAITALCRAGDNLMMHRALSLAEPGDVLVVVSQGETSAAQWGDIATRFAIKRGLAGVVVQGSVRDVDAVDQLGFPVWATEVSPAHADKGKLGGVNVPVVCGGVVVRPGDLVAADGDGVIVVERRHAEAVVGGAEGKMRREEDVAARIAGGEMLWNITGSSAAFQRLVAVEFDAAFDDGEAA</sequence>
<evidence type="ECO:0000256" key="5">
    <source>
        <dbReference type="PIRSR" id="PIRSR605493-1"/>
    </source>
</evidence>
<dbReference type="RefSeq" id="WP_198349367.1">
    <property type="nucleotide sequence ID" value="NZ_WSEL01000009.1"/>
</dbReference>